<keyword evidence="3" id="KW-1185">Reference proteome</keyword>
<evidence type="ECO:0008006" key="4">
    <source>
        <dbReference type="Google" id="ProtNLM"/>
    </source>
</evidence>
<name>G2J9I2_9BURK</name>
<dbReference type="EMBL" id="CAFB01000040">
    <property type="protein sequence ID" value="CCD29429.1"/>
    <property type="molecule type" value="Genomic_DNA"/>
</dbReference>
<proteinExistence type="predicted"/>
<evidence type="ECO:0000313" key="3">
    <source>
        <dbReference type="Proteomes" id="UP000054051"/>
    </source>
</evidence>
<protein>
    <recommendedName>
        <fullName evidence="4">Phage-related protein</fullName>
    </recommendedName>
</protein>
<dbReference type="Proteomes" id="UP000054051">
    <property type="component" value="Unassembled WGS sequence"/>
</dbReference>
<comment type="caution">
    <text evidence="2">The sequence shown here is derived from an EMBL/GenBank/DDBJ whole genome shotgun (WGS) entry which is preliminary data.</text>
</comment>
<dbReference type="RefSeq" id="WP_006682620.1">
    <property type="nucleotide sequence ID" value="NZ_CAFB01000040.1"/>
</dbReference>
<sequence length="58" mass="6544">MIKFSARHEVNDLRKDMDAGFVNMEAKFDALRAELTAIKWGVWIIGAGTVAILVKTFF</sequence>
<dbReference type="STRING" id="1070319.CAGGBEG34_230072"/>
<reference evidence="2 3" key="1">
    <citation type="submission" date="2011-08" db="EMBL/GenBank/DDBJ databases">
        <title>The genome of the obligate endobacterium of an arbuscular mycorrhizal fungus reveals an interphylum network of nutritional interactions.</title>
        <authorList>
            <person name="Ghignone S."/>
            <person name="Salvioli A."/>
            <person name="Anca I."/>
            <person name="Lumini E."/>
            <person name="Ortu G."/>
            <person name="Petiti L."/>
            <person name="Cruveiller S."/>
            <person name="Bianciotto V."/>
            <person name="Piffanelli P."/>
            <person name="Lanfranco L."/>
            <person name="Bonfante P."/>
        </authorList>
    </citation>
    <scope>NUCLEOTIDE SEQUENCE [LARGE SCALE GENOMIC DNA]</scope>
    <source>
        <strain evidence="2 3">BEG34</strain>
    </source>
</reference>
<keyword evidence="1" id="KW-0472">Membrane</keyword>
<gene>
    <name evidence="2" type="ORF">CAGGBEG34_230072</name>
</gene>
<dbReference type="AlphaFoldDB" id="G2J9I2"/>
<accession>G2J9I2</accession>
<evidence type="ECO:0000313" key="2">
    <source>
        <dbReference type="EMBL" id="CCD29429.1"/>
    </source>
</evidence>
<evidence type="ECO:0000256" key="1">
    <source>
        <dbReference type="SAM" id="Phobius"/>
    </source>
</evidence>
<keyword evidence="1" id="KW-0812">Transmembrane</keyword>
<feature type="transmembrane region" description="Helical" evidence="1">
    <location>
        <begin position="37"/>
        <end position="54"/>
    </location>
</feature>
<organism evidence="2 3">
    <name type="scientific">Candidatus Glomeribacter gigasporarum BEG34</name>
    <dbReference type="NCBI Taxonomy" id="1070319"/>
    <lineage>
        <taxon>Bacteria</taxon>
        <taxon>Pseudomonadati</taxon>
        <taxon>Pseudomonadota</taxon>
        <taxon>Betaproteobacteria</taxon>
        <taxon>Burkholderiales</taxon>
        <taxon>Burkholderiaceae</taxon>
        <taxon>Candidatus Glomeribacter</taxon>
    </lineage>
</organism>
<keyword evidence="1" id="KW-1133">Transmembrane helix</keyword>